<feature type="region of interest" description="Disordered" evidence="1">
    <location>
        <begin position="1"/>
        <end position="36"/>
    </location>
</feature>
<dbReference type="InterPro" id="IPR011333">
    <property type="entry name" value="SKP1/BTB/POZ_sf"/>
</dbReference>
<accession>A0AA38S1N7</accession>
<keyword evidence="3" id="KW-1185">Reference proteome</keyword>
<dbReference type="AlphaFoldDB" id="A0AA38S1N7"/>
<feature type="region of interest" description="Disordered" evidence="1">
    <location>
        <begin position="236"/>
        <end position="278"/>
    </location>
</feature>
<evidence type="ECO:0008006" key="4">
    <source>
        <dbReference type="Google" id="ProtNLM"/>
    </source>
</evidence>
<dbReference type="Proteomes" id="UP001174691">
    <property type="component" value="Unassembled WGS sequence"/>
</dbReference>
<proteinExistence type="predicted"/>
<evidence type="ECO:0000313" key="3">
    <source>
        <dbReference type="Proteomes" id="UP001174691"/>
    </source>
</evidence>
<dbReference type="Gene3D" id="3.30.710.10">
    <property type="entry name" value="Potassium Channel Kv1.1, Chain A"/>
    <property type="match status" value="1"/>
</dbReference>
<reference evidence="2" key="1">
    <citation type="submission" date="2022-07" db="EMBL/GenBank/DDBJ databases">
        <title>Fungi with potential for degradation of polypropylene.</title>
        <authorList>
            <person name="Gostincar C."/>
        </authorList>
    </citation>
    <scope>NUCLEOTIDE SEQUENCE</scope>
    <source>
        <strain evidence="2">EXF-13287</strain>
    </source>
</reference>
<dbReference type="EMBL" id="JANBVN010000057">
    <property type="protein sequence ID" value="KAJ9152308.1"/>
    <property type="molecule type" value="Genomic_DNA"/>
</dbReference>
<feature type="compositionally biased region" description="Acidic residues" evidence="1">
    <location>
        <begin position="265"/>
        <end position="275"/>
    </location>
</feature>
<evidence type="ECO:0000313" key="2">
    <source>
        <dbReference type="EMBL" id="KAJ9152308.1"/>
    </source>
</evidence>
<sequence>MSQFGGSNQAGGNGRKRARPTDDDDGRSRTMSCGPVLEPAEDMVGDIYVGIGADEKLWRVHIRRFGAVSPWLKRAFARAIAEQPSARHPVVKMPEDSPRHFDWVHNYIYAVSFSGLRGAPVPVINGAGSHGLPPQQPAVQPVESDSDDDVVITEVRVKVENEAKPLATLPVPEVAPIADSKPPAADNDDLQEVAADPVTPRDVMDLYILALKLEIYSLRNAAIDALHVWFHPDMQEKEKPGGARRKRARTANPNNGASPNVAVAVDDDDNSPEDYEPSKQLPFRRVPWMTDIQHVFARTPEDNPLRRFLISTAAIFLFSKRPEGKELPEEWKDVLTGTGEIGYCMLRFIANCRWVVGCKTQKGEREVLRVWPKHAFHEAAANISVE</sequence>
<evidence type="ECO:0000256" key="1">
    <source>
        <dbReference type="SAM" id="MobiDB-lite"/>
    </source>
</evidence>
<comment type="caution">
    <text evidence="2">The sequence shown here is derived from an EMBL/GenBank/DDBJ whole genome shotgun (WGS) entry which is preliminary data.</text>
</comment>
<name>A0AA38S1N7_9PEZI</name>
<protein>
    <recommendedName>
        <fullName evidence="4">BTB domain-containing protein</fullName>
    </recommendedName>
</protein>
<gene>
    <name evidence="2" type="ORF">NKR19_g4548</name>
</gene>
<organism evidence="2 3">
    <name type="scientific">Coniochaeta hoffmannii</name>
    <dbReference type="NCBI Taxonomy" id="91930"/>
    <lineage>
        <taxon>Eukaryota</taxon>
        <taxon>Fungi</taxon>
        <taxon>Dikarya</taxon>
        <taxon>Ascomycota</taxon>
        <taxon>Pezizomycotina</taxon>
        <taxon>Sordariomycetes</taxon>
        <taxon>Sordariomycetidae</taxon>
        <taxon>Coniochaetales</taxon>
        <taxon>Coniochaetaceae</taxon>
        <taxon>Coniochaeta</taxon>
    </lineage>
</organism>